<feature type="transmembrane region" description="Helical" evidence="1">
    <location>
        <begin position="32"/>
        <end position="52"/>
    </location>
</feature>
<sequence length="65" mass="7644">MMLVVCLCRELSIKLVFNVNIFAEYLANLAQAFLLLDIYPNLLFFVYPLALYKRISYTLLSKVFF</sequence>
<proteinExistence type="predicted"/>
<dbReference type="EMBL" id="GG705012">
    <property type="protein sequence ID" value="EEY92536.1"/>
    <property type="molecule type" value="Genomic_DNA"/>
</dbReference>
<keyword evidence="1" id="KW-0812">Transmembrane</keyword>
<organism evidence="2 3">
    <name type="scientific">Acinetobacter junii SH205</name>
    <dbReference type="NCBI Taxonomy" id="575587"/>
    <lineage>
        <taxon>Bacteria</taxon>
        <taxon>Pseudomonadati</taxon>
        <taxon>Pseudomonadota</taxon>
        <taxon>Gammaproteobacteria</taxon>
        <taxon>Moraxellales</taxon>
        <taxon>Moraxellaceae</taxon>
        <taxon>Acinetobacter</taxon>
    </lineage>
</organism>
<evidence type="ECO:0000313" key="3">
    <source>
        <dbReference type="Proteomes" id="UP000018442"/>
    </source>
</evidence>
<dbReference type="HOGENOM" id="CLU_2839728_0_0_6"/>
<keyword evidence="1" id="KW-1133">Transmembrane helix</keyword>
<dbReference type="AlphaFoldDB" id="D0SNM2"/>
<keyword evidence="1" id="KW-0472">Membrane</keyword>
<protein>
    <submittedName>
        <fullName evidence="2">Uncharacterized protein</fullName>
    </submittedName>
</protein>
<accession>D0SNM2</accession>
<reference evidence="3" key="1">
    <citation type="journal article" date="2012" name="PLoS ONE">
        <title>The success of Acinetobacter species; genetic, metabolic and virulence attributes.</title>
        <authorList>
            <person name="Peleg A.Y."/>
            <person name="de Breij A."/>
            <person name="Adams M.D."/>
            <person name="Cerqueira G.M."/>
            <person name="Mocali S."/>
            <person name="Galardini M."/>
            <person name="Nibbering P.H."/>
            <person name="Earl A.M."/>
            <person name="Ward D.V."/>
            <person name="Paterson D.L."/>
            <person name="Seifert H."/>
            <person name="Dijkshoorn L."/>
        </authorList>
    </citation>
    <scope>NUCLEOTIDE SEQUENCE [LARGE SCALE GENOMIC DNA]</scope>
    <source>
        <strain evidence="3">SH205</strain>
    </source>
</reference>
<dbReference type="Proteomes" id="UP000018442">
    <property type="component" value="Unassembled WGS sequence"/>
</dbReference>
<evidence type="ECO:0000256" key="1">
    <source>
        <dbReference type="SAM" id="Phobius"/>
    </source>
</evidence>
<gene>
    <name evidence="2" type="ORF">HMPREF0026_02082</name>
</gene>
<evidence type="ECO:0000313" key="2">
    <source>
        <dbReference type="EMBL" id="EEY92536.1"/>
    </source>
</evidence>
<name>D0SNM2_ACIJU</name>